<feature type="domain" description="3-hydroxyisobutyrate dehydrogenase-like NAD-binding" evidence="3">
    <location>
        <begin position="213"/>
        <end position="320"/>
    </location>
</feature>
<evidence type="ECO:0000256" key="1">
    <source>
        <dbReference type="ARBA" id="ARBA00007598"/>
    </source>
</evidence>
<dbReference type="SUPFAM" id="SSF51735">
    <property type="entry name" value="NAD(P)-binding Rossmann-fold domains"/>
    <property type="match status" value="1"/>
</dbReference>
<evidence type="ECO:0000313" key="5">
    <source>
        <dbReference type="Proteomes" id="UP000298030"/>
    </source>
</evidence>
<sequence>MSNVLSPPALVAQSTSFPFSRPATPGVHGRQVGFVGLGNIGFAMAKNLAQNGPEHVKGLPPVKVWNRTQSKSEKLLELVGADKASIAASPEDIALQCDIIVVNLSSDDVVRKIYTRFNEALKSSPPEKNKIFVETSTIYPSLAGELDGLLSSFPHTHLITCPVLGNPIAAENGQLLLIMSGNYPSKKEVANLFIPSVGRKVVDLGGDLEKALTYKLMANSMILGNLEILAESLTFAEKSGIGSERVLDLVRDFFPAPAVIAYADKMAHEKFDATNGFSIDGGIKDATHIRRLSAKYNCPMPAIDTAHQHLLTARALHLRQKNEGHADLASTLDWSGIVAGTRAAAGLSGFNRAHDPTTLIEIEERTSSQ</sequence>
<dbReference type="InterPro" id="IPR036291">
    <property type="entry name" value="NAD(P)-bd_dom_sf"/>
</dbReference>
<dbReference type="InterPro" id="IPR013328">
    <property type="entry name" value="6PGD_dom2"/>
</dbReference>
<keyword evidence="5" id="KW-1185">Reference proteome</keyword>
<protein>
    <submittedName>
        <fullName evidence="4">NAD(P)-binding protein</fullName>
    </submittedName>
</protein>
<dbReference type="Gene3D" id="3.40.50.720">
    <property type="entry name" value="NAD(P)-binding Rossmann-like Domain"/>
    <property type="match status" value="1"/>
</dbReference>
<dbReference type="InterPro" id="IPR051265">
    <property type="entry name" value="HIBADH-related_NP60_sf"/>
</dbReference>
<organism evidence="4 5">
    <name type="scientific">Coprinellus micaceus</name>
    <name type="common">Glistening ink-cap mushroom</name>
    <name type="synonym">Coprinus micaceus</name>
    <dbReference type="NCBI Taxonomy" id="71717"/>
    <lineage>
        <taxon>Eukaryota</taxon>
        <taxon>Fungi</taxon>
        <taxon>Dikarya</taxon>
        <taxon>Basidiomycota</taxon>
        <taxon>Agaricomycotina</taxon>
        <taxon>Agaricomycetes</taxon>
        <taxon>Agaricomycetidae</taxon>
        <taxon>Agaricales</taxon>
        <taxon>Agaricineae</taxon>
        <taxon>Psathyrellaceae</taxon>
        <taxon>Coprinellus</taxon>
    </lineage>
</organism>
<comment type="similarity">
    <text evidence="1">Belongs to the HIBADH-related family. NP60 subfamily.</text>
</comment>
<dbReference type="InterPro" id="IPR008927">
    <property type="entry name" value="6-PGluconate_DH-like_C_sf"/>
</dbReference>
<evidence type="ECO:0000259" key="3">
    <source>
        <dbReference type="Pfam" id="PF14833"/>
    </source>
</evidence>
<dbReference type="GO" id="GO:0050661">
    <property type="term" value="F:NADP binding"/>
    <property type="evidence" value="ECO:0007669"/>
    <property type="project" value="InterPro"/>
</dbReference>
<dbReference type="PANTHER" id="PTHR43580">
    <property type="entry name" value="OXIDOREDUCTASE GLYR1-RELATED"/>
    <property type="match status" value="1"/>
</dbReference>
<dbReference type="PANTHER" id="PTHR43580:SF8">
    <property type="entry name" value="6-PHOSPHOGLUCONATE DEHYDROGENASE NADP-BINDING DOMAIN-CONTAINING PROTEIN-RELATED"/>
    <property type="match status" value="1"/>
</dbReference>
<dbReference type="GO" id="GO:0051287">
    <property type="term" value="F:NAD binding"/>
    <property type="evidence" value="ECO:0007669"/>
    <property type="project" value="InterPro"/>
</dbReference>
<evidence type="ECO:0000313" key="4">
    <source>
        <dbReference type="EMBL" id="TEB38679.1"/>
    </source>
</evidence>
<dbReference type="STRING" id="71717.A0A4Y7TYM4"/>
<accession>A0A4Y7TYM4</accession>
<dbReference type="SUPFAM" id="SSF48179">
    <property type="entry name" value="6-phosphogluconate dehydrogenase C-terminal domain-like"/>
    <property type="match status" value="1"/>
</dbReference>
<feature type="domain" description="6-phosphogluconate dehydrogenase NADP-binding" evidence="2">
    <location>
        <begin position="31"/>
        <end position="201"/>
    </location>
</feature>
<dbReference type="InterPro" id="IPR029154">
    <property type="entry name" value="HIBADH-like_NADP-bd"/>
</dbReference>
<dbReference type="InterPro" id="IPR006115">
    <property type="entry name" value="6PGDH_NADP-bd"/>
</dbReference>
<dbReference type="EMBL" id="QPFP01000002">
    <property type="protein sequence ID" value="TEB38679.1"/>
    <property type="molecule type" value="Genomic_DNA"/>
</dbReference>
<gene>
    <name evidence="4" type="ORF">FA13DRAFT_1724606</name>
</gene>
<evidence type="ECO:0000259" key="2">
    <source>
        <dbReference type="Pfam" id="PF03446"/>
    </source>
</evidence>
<dbReference type="Pfam" id="PF14833">
    <property type="entry name" value="NAD_binding_11"/>
    <property type="match status" value="1"/>
</dbReference>
<dbReference type="AlphaFoldDB" id="A0A4Y7TYM4"/>
<name>A0A4Y7TYM4_COPMI</name>
<dbReference type="OrthoDB" id="435038at2759"/>
<reference evidence="4 5" key="1">
    <citation type="journal article" date="2019" name="Nat. Ecol. Evol.">
        <title>Megaphylogeny resolves global patterns of mushroom evolution.</title>
        <authorList>
            <person name="Varga T."/>
            <person name="Krizsan K."/>
            <person name="Foldi C."/>
            <person name="Dima B."/>
            <person name="Sanchez-Garcia M."/>
            <person name="Sanchez-Ramirez S."/>
            <person name="Szollosi G.J."/>
            <person name="Szarkandi J.G."/>
            <person name="Papp V."/>
            <person name="Albert L."/>
            <person name="Andreopoulos W."/>
            <person name="Angelini C."/>
            <person name="Antonin V."/>
            <person name="Barry K.W."/>
            <person name="Bougher N.L."/>
            <person name="Buchanan P."/>
            <person name="Buyck B."/>
            <person name="Bense V."/>
            <person name="Catcheside P."/>
            <person name="Chovatia M."/>
            <person name="Cooper J."/>
            <person name="Damon W."/>
            <person name="Desjardin D."/>
            <person name="Finy P."/>
            <person name="Geml J."/>
            <person name="Haridas S."/>
            <person name="Hughes K."/>
            <person name="Justo A."/>
            <person name="Karasinski D."/>
            <person name="Kautmanova I."/>
            <person name="Kiss B."/>
            <person name="Kocsube S."/>
            <person name="Kotiranta H."/>
            <person name="LaButti K.M."/>
            <person name="Lechner B.E."/>
            <person name="Liimatainen K."/>
            <person name="Lipzen A."/>
            <person name="Lukacs Z."/>
            <person name="Mihaltcheva S."/>
            <person name="Morgado L.N."/>
            <person name="Niskanen T."/>
            <person name="Noordeloos M.E."/>
            <person name="Ohm R.A."/>
            <person name="Ortiz-Santana B."/>
            <person name="Ovrebo C."/>
            <person name="Racz N."/>
            <person name="Riley R."/>
            <person name="Savchenko A."/>
            <person name="Shiryaev A."/>
            <person name="Soop K."/>
            <person name="Spirin V."/>
            <person name="Szebenyi C."/>
            <person name="Tomsovsky M."/>
            <person name="Tulloss R.E."/>
            <person name="Uehling J."/>
            <person name="Grigoriev I.V."/>
            <person name="Vagvolgyi C."/>
            <person name="Papp T."/>
            <person name="Martin F.M."/>
            <person name="Miettinen O."/>
            <person name="Hibbett D.S."/>
            <person name="Nagy L.G."/>
        </authorList>
    </citation>
    <scope>NUCLEOTIDE SEQUENCE [LARGE SCALE GENOMIC DNA]</scope>
    <source>
        <strain evidence="4 5">FP101781</strain>
    </source>
</reference>
<dbReference type="Gene3D" id="1.10.1040.10">
    <property type="entry name" value="N-(1-d-carboxylethyl)-l-norvaline Dehydrogenase, domain 2"/>
    <property type="match status" value="1"/>
</dbReference>
<dbReference type="Proteomes" id="UP000298030">
    <property type="component" value="Unassembled WGS sequence"/>
</dbReference>
<comment type="caution">
    <text evidence="4">The sequence shown here is derived from an EMBL/GenBank/DDBJ whole genome shotgun (WGS) entry which is preliminary data.</text>
</comment>
<dbReference type="Pfam" id="PF03446">
    <property type="entry name" value="NAD_binding_2"/>
    <property type="match status" value="1"/>
</dbReference>
<proteinExistence type="inferred from homology"/>